<feature type="region of interest" description="Disordered" evidence="1">
    <location>
        <begin position="65"/>
        <end position="85"/>
    </location>
</feature>
<organism evidence="3 4">
    <name type="scientific">Riccia sorocarpa</name>
    <dbReference type="NCBI Taxonomy" id="122646"/>
    <lineage>
        <taxon>Eukaryota</taxon>
        <taxon>Viridiplantae</taxon>
        <taxon>Streptophyta</taxon>
        <taxon>Embryophyta</taxon>
        <taxon>Marchantiophyta</taxon>
        <taxon>Marchantiopsida</taxon>
        <taxon>Marchantiidae</taxon>
        <taxon>Marchantiales</taxon>
        <taxon>Ricciaceae</taxon>
        <taxon>Riccia</taxon>
    </lineage>
</organism>
<protein>
    <recommendedName>
        <fullName evidence="5">RGS domain-containing protein</fullName>
    </recommendedName>
</protein>
<sequence>MHVNFGSEVFLLLQVDSPVTAVGVATHCWRGRNVNTHRRRCGWTFSCKNLTAVCCSHPSSTVSSTNKRVKPKVGKRSKNRTSSTNKGCLRMRDFIRSSFDSYEAALSPSSSSRNDVVPTTDFDLDSELAHDLALLSVDESDIASTGAPASCRSSTASFYYPPTPETAFAAESGPYKNNFASPYQSAKHQRRKSASGLREGRKSSLGGAADRGQHSHASAIHGPGVVNDAAKLSAQVSQTTGSRRLTSRDDSRRGLIPDNMSVSGIRSTTNKASVPPANRSLSAHAQGWLDVYDLMTESLSSFAPSEKANSVVDDLRCVPQTYAPALRSFSGPLPIGGGPPRSHHHSQRKPSGHLSHRPPSMHITSSVSEYNDPPRRSVSSVGSRGNHHNQVNHPQLPPPRPVNSQKDFQEAIVDIILENDVNDLVDLEEFLQGYFKLNSLYQEIVQQFFNDLTNDLVHPRISKAPGVFARLASHSSRPQTSVSKTNSKSFGKATSSKTPT</sequence>
<proteinExistence type="predicted"/>
<name>A0ABD3HNF5_9MARC</name>
<feature type="region of interest" description="Disordered" evidence="1">
    <location>
        <begin position="234"/>
        <end position="278"/>
    </location>
</feature>
<comment type="caution">
    <text evidence="3">The sequence shown here is derived from an EMBL/GenBank/DDBJ whole genome shotgun (WGS) entry which is preliminary data.</text>
</comment>
<feature type="region of interest" description="Disordered" evidence="1">
    <location>
        <begin position="472"/>
        <end position="500"/>
    </location>
</feature>
<keyword evidence="2" id="KW-0732">Signal</keyword>
<feature type="region of interest" description="Disordered" evidence="1">
    <location>
        <begin position="328"/>
        <end position="404"/>
    </location>
</feature>
<evidence type="ECO:0000256" key="2">
    <source>
        <dbReference type="SAM" id="SignalP"/>
    </source>
</evidence>
<gene>
    <name evidence="3" type="ORF">R1sor_005312</name>
</gene>
<evidence type="ECO:0000256" key="1">
    <source>
        <dbReference type="SAM" id="MobiDB-lite"/>
    </source>
</evidence>
<feature type="compositionally biased region" description="Basic residues" evidence="1">
    <location>
        <begin position="67"/>
        <end position="79"/>
    </location>
</feature>
<reference evidence="3 4" key="1">
    <citation type="submission" date="2024-09" db="EMBL/GenBank/DDBJ databases">
        <title>Chromosome-scale assembly of Riccia sorocarpa.</title>
        <authorList>
            <person name="Paukszto L."/>
        </authorList>
    </citation>
    <scope>NUCLEOTIDE SEQUENCE [LARGE SCALE GENOMIC DNA]</scope>
    <source>
        <strain evidence="3">LP-2024</strain>
        <tissue evidence="3">Aerial parts of the thallus</tissue>
    </source>
</reference>
<evidence type="ECO:0000313" key="3">
    <source>
        <dbReference type="EMBL" id="KAL3691661.1"/>
    </source>
</evidence>
<feature type="compositionally biased region" description="Basic and acidic residues" evidence="1">
    <location>
        <begin position="246"/>
        <end position="255"/>
    </location>
</feature>
<evidence type="ECO:0000313" key="4">
    <source>
        <dbReference type="Proteomes" id="UP001633002"/>
    </source>
</evidence>
<feature type="region of interest" description="Disordered" evidence="1">
    <location>
        <begin position="179"/>
        <end position="221"/>
    </location>
</feature>
<dbReference type="EMBL" id="JBJQOH010000003">
    <property type="protein sequence ID" value="KAL3691661.1"/>
    <property type="molecule type" value="Genomic_DNA"/>
</dbReference>
<dbReference type="Proteomes" id="UP001633002">
    <property type="component" value="Unassembled WGS sequence"/>
</dbReference>
<evidence type="ECO:0008006" key="5">
    <source>
        <dbReference type="Google" id="ProtNLM"/>
    </source>
</evidence>
<feature type="compositionally biased region" description="Basic residues" evidence="1">
    <location>
        <begin position="341"/>
        <end position="356"/>
    </location>
</feature>
<accession>A0ABD3HNF5</accession>
<feature type="chain" id="PRO_5044872081" description="RGS domain-containing protein" evidence="2">
    <location>
        <begin position="22"/>
        <end position="500"/>
    </location>
</feature>
<dbReference type="AlphaFoldDB" id="A0ABD3HNF5"/>
<keyword evidence="4" id="KW-1185">Reference proteome</keyword>
<feature type="signal peptide" evidence="2">
    <location>
        <begin position="1"/>
        <end position="21"/>
    </location>
</feature>
<feature type="compositionally biased region" description="Polar residues" evidence="1">
    <location>
        <begin position="260"/>
        <end position="272"/>
    </location>
</feature>
<feature type="compositionally biased region" description="Polar residues" evidence="1">
    <location>
        <begin position="473"/>
        <end position="500"/>
    </location>
</feature>